<dbReference type="EMBL" id="CAUOFW020005280">
    <property type="protein sequence ID" value="CAK9169314.1"/>
    <property type="molecule type" value="Genomic_DNA"/>
</dbReference>
<accession>A0ABC8TJ88</accession>
<protein>
    <submittedName>
        <fullName evidence="2">Uncharacterized protein</fullName>
    </submittedName>
</protein>
<keyword evidence="1" id="KW-0812">Transmembrane</keyword>
<evidence type="ECO:0000313" key="3">
    <source>
        <dbReference type="Proteomes" id="UP001642360"/>
    </source>
</evidence>
<organism evidence="2 3">
    <name type="scientific">Ilex paraguariensis</name>
    <name type="common">yerba mate</name>
    <dbReference type="NCBI Taxonomy" id="185542"/>
    <lineage>
        <taxon>Eukaryota</taxon>
        <taxon>Viridiplantae</taxon>
        <taxon>Streptophyta</taxon>
        <taxon>Embryophyta</taxon>
        <taxon>Tracheophyta</taxon>
        <taxon>Spermatophyta</taxon>
        <taxon>Magnoliopsida</taxon>
        <taxon>eudicotyledons</taxon>
        <taxon>Gunneridae</taxon>
        <taxon>Pentapetalae</taxon>
        <taxon>asterids</taxon>
        <taxon>campanulids</taxon>
        <taxon>Aquifoliales</taxon>
        <taxon>Aquifoliaceae</taxon>
        <taxon>Ilex</taxon>
    </lineage>
</organism>
<feature type="transmembrane region" description="Helical" evidence="1">
    <location>
        <begin position="39"/>
        <end position="62"/>
    </location>
</feature>
<sequence length="72" mass="8285">MDSHVKFLSSRQCYGVCQVLKSDIIGVNNMTVLYLKFSYAFWVLISLNLELNFSLCAVYVILELDFVDIVNK</sequence>
<dbReference type="AlphaFoldDB" id="A0ABC8TJ88"/>
<evidence type="ECO:0000313" key="2">
    <source>
        <dbReference type="EMBL" id="CAK9169314.1"/>
    </source>
</evidence>
<keyword evidence="3" id="KW-1185">Reference proteome</keyword>
<evidence type="ECO:0000256" key="1">
    <source>
        <dbReference type="SAM" id="Phobius"/>
    </source>
</evidence>
<reference evidence="2 3" key="1">
    <citation type="submission" date="2024-02" db="EMBL/GenBank/DDBJ databases">
        <authorList>
            <person name="Vignale AGUSTIN F."/>
            <person name="Sosa J E."/>
            <person name="Modenutti C."/>
        </authorList>
    </citation>
    <scope>NUCLEOTIDE SEQUENCE [LARGE SCALE GENOMIC DNA]</scope>
</reference>
<gene>
    <name evidence="2" type="ORF">ILEXP_LOCUS38757</name>
</gene>
<keyword evidence="1" id="KW-0472">Membrane</keyword>
<dbReference type="Proteomes" id="UP001642360">
    <property type="component" value="Unassembled WGS sequence"/>
</dbReference>
<keyword evidence="1" id="KW-1133">Transmembrane helix</keyword>
<comment type="caution">
    <text evidence="2">The sequence shown here is derived from an EMBL/GenBank/DDBJ whole genome shotgun (WGS) entry which is preliminary data.</text>
</comment>
<proteinExistence type="predicted"/>
<name>A0ABC8TJ88_9AQUA</name>